<evidence type="ECO:0000313" key="2">
    <source>
        <dbReference type="EMBL" id="KAG7128117.1"/>
    </source>
</evidence>
<evidence type="ECO:0000256" key="1">
    <source>
        <dbReference type="SAM" id="MobiDB-lite"/>
    </source>
</evidence>
<name>A0A8I2ZEV7_VERLO</name>
<proteinExistence type="predicted"/>
<organism evidence="2 3">
    <name type="scientific">Verticillium longisporum</name>
    <name type="common">Verticillium dahliae var. longisporum</name>
    <dbReference type="NCBI Taxonomy" id="100787"/>
    <lineage>
        <taxon>Eukaryota</taxon>
        <taxon>Fungi</taxon>
        <taxon>Dikarya</taxon>
        <taxon>Ascomycota</taxon>
        <taxon>Pezizomycotina</taxon>
        <taxon>Sordariomycetes</taxon>
        <taxon>Hypocreomycetidae</taxon>
        <taxon>Glomerellales</taxon>
        <taxon>Plectosphaerellaceae</taxon>
        <taxon>Verticillium</taxon>
    </lineage>
</organism>
<dbReference type="Proteomes" id="UP000689129">
    <property type="component" value="Unassembled WGS sequence"/>
</dbReference>
<reference evidence="2" key="1">
    <citation type="journal article" date="2021" name="Mol. Plant Pathol.">
        <title>A 20-kb lineage-specific genomic region tames virulence in pathogenic amphidiploid Verticillium longisporum.</title>
        <authorList>
            <person name="Harting R."/>
            <person name="Starke J."/>
            <person name="Kusch H."/>
            <person name="Poggeler S."/>
            <person name="Maurus I."/>
            <person name="Schluter R."/>
            <person name="Landesfeind M."/>
            <person name="Bulla I."/>
            <person name="Nowrousian M."/>
            <person name="de Jonge R."/>
            <person name="Stahlhut G."/>
            <person name="Hoff K.J."/>
            <person name="Asshauer K.P."/>
            <person name="Thurmer A."/>
            <person name="Stanke M."/>
            <person name="Daniel R."/>
            <person name="Morgenstern B."/>
            <person name="Thomma B.P.H.J."/>
            <person name="Kronstad J.W."/>
            <person name="Braus-Stromeyer S.A."/>
            <person name="Braus G.H."/>
        </authorList>
    </citation>
    <scope>NUCLEOTIDE SEQUENCE</scope>
    <source>
        <strain evidence="2">Vl32</strain>
    </source>
</reference>
<accession>A0A8I2ZEV7</accession>
<dbReference type="AlphaFoldDB" id="A0A8I2ZEV7"/>
<protein>
    <submittedName>
        <fullName evidence="2">Uncharacterized protein</fullName>
    </submittedName>
</protein>
<sequence>MPWQGRDEFLALLSRGIPPKGPLSSVGHEFPSDRLDKLDEGSSRDIQSPSPARITGTLFTSQDAQA</sequence>
<feature type="compositionally biased region" description="Basic and acidic residues" evidence="1">
    <location>
        <begin position="30"/>
        <end position="43"/>
    </location>
</feature>
<comment type="caution">
    <text evidence="2">The sequence shown here is derived from an EMBL/GenBank/DDBJ whole genome shotgun (WGS) entry which is preliminary data.</text>
</comment>
<gene>
    <name evidence="2" type="ORF">HYQ45_012152</name>
</gene>
<evidence type="ECO:0000313" key="3">
    <source>
        <dbReference type="Proteomes" id="UP000689129"/>
    </source>
</evidence>
<feature type="compositionally biased region" description="Polar residues" evidence="1">
    <location>
        <begin position="57"/>
        <end position="66"/>
    </location>
</feature>
<feature type="region of interest" description="Disordered" evidence="1">
    <location>
        <begin position="15"/>
        <end position="66"/>
    </location>
</feature>
<dbReference type="EMBL" id="JAEMWZ010000277">
    <property type="protein sequence ID" value="KAG7128117.1"/>
    <property type="molecule type" value="Genomic_DNA"/>
</dbReference>